<dbReference type="RefSeq" id="WP_155136091.1">
    <property type="nucleotide sequence ID" value="NZ_BMGZ01000001.1"/>
</dbReference>
<dbReference type="EMBL" id="BMGZ01000001">
    <property type="protein sequence ID" value="GGH92466.1"/>
    <property type="molecule type" value="Genomic_DNA"/>
</dbReference>
<evidence type="ECO:0000313" key="18">
    <source>
        <dbReference type="Proteomes" id="UP000818603"/>
    </source>
</evidence>
<feature type="domain" description="TonB-dependent receptor plug" evidence="14">
    <location>
        <begin position="47"/>
        <end position="151"/>
    </location>
</feature>
<dbReference type="PANTHER" id="PTHR30069">
    <property type="entry name" value="TONB-DEPENDENT OUTER MEMBRANE RECEPTOR"/>
    <property type="match status" value="1"/>
</dbReference>
<keyword evidence="9 10" id="KW-0998">Cell outer membrane</keyword>
<name>A0A8J3ENY4_9PROT</name>
<evidence type="ECO:0000256" key="12">
    <source>
        <dbReference type="SAM" id="SignalP"/>
    </source>
</evidence>
<dbReference type="InterPro" id="IPR037066">
    <property type="entry name" value="Plug_dom_sf"/>
</dbReference>
<keyword evidence="4 10" id="KW-0812">Transmembrane</keyword>
<dbReference type="SUPFAM" id="SSF56935">
    <property type="entry name" value="Porins"/>
    <property type="match status" value="1"/>
</dbReference>
<dbReference type="EMBL" id="VCJR02000001">
    <property type="protein sequence ID" value="NHK26482.1"/>
    <property type="molecule type" value="Genomic_DNA"/>
</dbReference>
<evidence type="ECO:0000256" key="8">
    <source>
        <dbReference type="ARBA" id="ARBA00023136"/>
    </source>
</evidence>
<dbReference type="PROSITE" id="PS52016">
    <property type="entry name" value="TONB_DEPENDENT_REC_3"/>
    <property type="match status" value="1"/>
</dbReference>
<dbReference type="Proteomes" id="UP000621856">
    <property type="component" value="Unassembled WGS sequence"/>
</dbReference>
<feature type="chain" id="PRO_5035150442" evidence="12">
    <location>
        <begin position="26"/>
        <end position="609"/>
    </location>
</feature>
<reference evidence="15" key="3">
    <citation type="submission" date="2020-09" db="EMBL/GenBank/DDBJ databases">
        <authorList>
            <person name="Sun Q."/>
            <person name="Zhou Y."/>
        </authorList>
    </citation>
    <scope>NUCLEOTIDE SEQUENCE</scope>
    <source>
        <strain evidence="15">CGMCC 1.14984</strain>
    </source>
</reference>
<dbReference type="InterPro" id="IPR012910">
    <property type="entry name" value="Plug_dom"/>
</dbReference>
<dbReference type="Gene3D" id="2.170.130.10">
    <property type="entry name" value="TonB-dependent receptor, plug domain"/>
    <property type="match status" value="1"/>
</dbReference>
<dbReference type="Gene3D" id="2.40.170.20">
    <property type="entry name" value="TonB-dependent receptor, beta-barrel domain"/>
    <property type="match status" value="1"/>
</dbReference>
<evidence type="ECO:0000256" key="11">
    <source>
        <dbReference type="RuleBase" id="RU003357"/>
    </source>
</evidence>
<evidence type="ECO:0000259" key="13">
    <source>
        <dbReference type="Pfam" id="PF00593"/>
    </source>
</evidence>
<dbReference type="Pfam" id="PF00593">
    <property type="entry name" value="TonB_dep_Rec_b-barrel"/>
    <property type="match status" value="1"/>
</dbReference>
<keyword evidence="2 10" id="KW-0813">Transport</keyword>
<dbReference type="GO" id="GO:0015889">
    <property type="term" value="P:cobalamin transport"/>
    <property type="evidence" value="ECO:0007669"/>
    <property type="project" value="TreeGrafter"/>
</dbReference>
<evidence type="ECO:0000256" key="3">
    <source>
        <dbReference type="ARBA" id="ARBA00022452"/>
    </source>
</evidence>
<keyword evidence="8 10" id="KW-0472">Membrane</keyword>
<gene>
    <name evidence="16" type="ORF">FF098_001010</name>
    <name evidence="15" type="ORF">GCM10011355_02030</name>
</gene>
<evidence type="ECO:0000256" key="6">
    <source>
        <dbReference type="ARBA" id="ARBA00023065"/>
    </source>
</evidence>
<reference evidence="15" key="1">
    <citation type="journal article" date="2014" name="Int. J. Syst. Evol. Microbiol.">
        <title>Complete genome sequence of Corynebacterium casei LMG S-19264T (=DSM 44701T), isolated from a smear-ripened cheese.</title>
        <authorList>
            <consortium name="US DOE Joint Genome Institute (JGI-PGF)"/>
            <person name="Walter F."/>
            <person name="Albersmeier A."/>
            <person name="Kalinowski J."/>
            <person name="Ruckert C."/>
        </authorList>
    </citation>
    <scope>NUCLEOTIDE SEQUENCE</scope>
    <source>
        <strain evidence="15">CGMCC 1.14984</strain>
    </source>
</reference>
<reference evidence="16 18" key="2">
    <citation type="submission" date="2020-02" db="EMBL/GenBank/DDBJ databases">
        <title>Genome sequence of Parvularcula flava strain NH6-79.</title>
        <authorList>
            <person name="Abdul Karim M.H."/>
            <person name="Lam M.Q."/>
            <person name="Chen S.J."/>
            <person name="Yahya A."/>
            <person name="Shahir S."/>
            <person name="Shamsir M.S."/>
            <person name="Chong C.S."/>
        </authorList>
    </citation>
    <scope>NUCLEOTIDE SEQUENCE [LARGE SCALE GENOMIC DNA]</scope>
    <source>
        <strain evidence="16 18">NH6-79</strain>
    </source>
</reference>
<feature type="signal peptide" evidence="12">
    <location>
        <begin position="1"/>
        <end position="25"/>
    </location>
</feature>
<comment type="subcellular location">
    <subcellularLocation>
        <location evidence="1 10">Cell outer membrane</location>
        <topology evidence="1 10">Multi-pass membrane protein</topology>
    </subcellularLocation>
</comment>
<keyword evidence="15" id="KW-0675">Receptor</keyword>
<comment type="similarity">
    <text evidence="10 11">Belongs to the TonB-dependent receptor family.</text>
</comment>
<dbReference type="CDD" id="cd01347">
    <property type="entry name" value="ligand_gated_channel"/>
    <property type="match status" value="1"/>
</dbReference>
<dbReference type="InterPro" id="IPR036942">
    <property type="entry name" value="Beta-barrel_TonB_sf"/>
</dbReference>
<dbReference type="AlphaFoldDB" id="A0A8J3ENY4"/>
<evidence type="ECO:0000313" key="17">
    <source>
        <dbReference type="Proteomes" id="UP000621856"/>
    </source>
</evidence>
<evidence type="ECO:0000256" key="7">
    <source>
        <dbReference type="ARBA" id="ARBA00023077"/>
    </source>
</evidence>
<keyword evidence="6" id="KW-0406">Ion transport</keyword>
<keyword evidence="18" id="KW-1185">Reference proteome</keyword>
<evidence type="ECO:0000256" key="4">
    <source>
        <dbReference type="ARBA" id="ARBA00022692"/>
    </source>
</evidence>
<keyword evidence="7 11" id="KW-0798">TonB box</keyword>
<evidence type="ECO:0000256" key="10">
    <source>
        <dbReference type="PROSITE-ProRule" id="PRU01360"/>
    </source>
</evidence>
<feature type="domain" description="TonB-dependent receptor-like beta-barrel" evidence="13">
    <location>
        <begin position="177"/>
        <end position="583"/>
    </location>
</feature>
<proteinExistence type="inferred from homology"/>
<protein>
    <submittedName>
        <fullName evidence="15">TonB-dependent receptor</fullName>
    </submittedName>
</protein>
<evidence type="ECO:0000313" key="16">
    <source>
        <dbReference type="EMBL" id="NHK26482.1"/>
    </source>
</evidence>
<evidence type="ECO:0000259" key="14">
    <source>
        <dbReference type="Pfam" id="PF07715"/>
    </source>
</evidence>
<evidence type="ECO:0000256" key="5">
    <source>
        <dbReference type="ARBA" id="ARBA00022729"/>
    </source>
</evidence>
<evidence type="ECO:0000256" key="9">
    <source>
        <dbReference type="ARBA" id="ARBA00023237"/>
    </source>
</evidence>
<evidence type="ECO:0000256" key="2">
    <source>
        <dbReference type="ARBA" id="ARBA00022448"/>
    </source>
</evidence>
<dbReference type="InterPro" id="IPR039426">
    <property type="entry name" value="TonB-dep_rcpt-like"/>
</dbReference>
<evidence type="ECO:0000256" key="1">
    <source>
        <dbReference type="ARBA" id="ARBA00004571"/>
    </source>
</evidence>
<keyword evidence="3 10" id="KW-1134">Transmembrane beta strand</keyword>
<dbReference type="InterPro" id="IPR000531">
    <property type="entry name" value="Beta-barrel_TonB"/>
</dbReference>
<evidence type="ECO:0000313" key="15">
    <source>
        <dbReference type="EMBL" id="GGH92466.1"/>
    </source>
</evidence>
<accession>A0A8J3ENY4</accession>
<keyword evidence="5 12" id="KW-0732">Signal</keyword>
<sequence>MKRLLLLAGTAGLSAAFPAIFPAFAQGDAYRDEIIVDGTRLDQLATETGSSVAIITDEILSQYAFVVDALARAPGVTVNQNGGYGGAASVRIRGAGSEQTLVLIDGVAVNDPSAPGGGYDFARLDSDQIARIEILKGPQSTLWGTDAIGGVVNIITKRPEEGLGATLFGEAGSFNTLRGGAAVAGANEAGDFRLSATRTDTDGISKADENNGNTEDDGYEATTWAARGGLNLPASARLDAMLLYTDAETEFDSFVFGAEGNVGDGDETTETEEFSGNIALNVPLFDGRLENQLVAGFADIERVNFASGVESFSAQGERSLLRYQGTLAIDAKSTLAFGAEQEETSADGDETTITGLFALYELKPVESLTLTAGLRNDDHDRFGSKTTGRAAVAWSPRETMTVRASWGQGFKAPTLFQTTFLCCGLTEPASDLAPETSEGVDLGVDLRTPDGRGTASISVFAQDTENLITFNIGRYENIAEATSQGIELSGEYKLTGWLTLGGTYAYIEAEDGDENELIRVPNYTATLRATFDPGGPFSSSIDLRHTGKQMDSTGPVDGWTRVDLNGSYDLSETLELYGRVENLFDADYQQLLGYGTPGLSGSAGIRVRL</sequence>
<dbReference type="PANTHER" id="PTHR30069:SF53">
    <property type="entry name" value="COLICIN I RECEPTOR-RELATED"/>
    <property type="match status" value="1"/>
</dbReference>
<organism evidence="15 17">
    <name type="scientific">Aquisalinus luteolus</name>
    <dbReference type="NCBI Taxonomy" id="1566827"/>
    <lineage>
        <taxon>Bacteria</taxon>
        <taxon>Pseudomonadati</taxon>
        <taxon>Pseudomonadota</taxon>
        <taxon>Alphaproteobacteria</taxon>
        <taxon>Parvularculales</taxon>
        <taxon>Parvularculaceae</taxon>
        <taxon>Aquisalinus</taxon>
    </lineage>
</organism>
<dbReference type="Proteomes" id="UP000818603">
    <property type="component" value="Unassembled WGS sequence"/>
</dbReference>
<dbReference type="GO" id="GO:0009279">
    <property type="term" value="C:cell outer membrane"/>
    <property type="evidence" value="ECO:0007669"/>
    <property type="project" value="UniProtKB-SubCell"/>
</dbReference>
<comment type="caution">
    <text evidence="15">The sequence shown here is derived from an EMBL/GenBank/DDBJ whole genome shotgun (WGS) entry which is preliminary data.</text>
</comment>
<dbReference type="GO" id="GO:0006811">
    <property type="term" value="P:monoatomic ion transport"/>
    <property type="evidence" value="ECO:0007669"/>
    <property type="project" value="UniProtKB-KW"/>
</dbReference>
<dbReference type="Pfam" id="PF07715">
    <property type="entry name" value="Plug"/>
    <property type="match status" value="1"/>
</dbReference>